<protein>
    <submittedName>
        <fullName evidence="1">Uncharacterized protein</fullName>
    </submittedName>
</protein>
<dbReference type="EMBL" id="DPVV01000370">
    <property type="protein sequence ID" value="HCL02920.1"/>
    <property type="molecule type" value="Genomic_DNA"/>
</dbReference>
<dbReference type="AlphaFoldDB" id="A0A3D2X705"/>
<evidence type="ECO:0000313" key="1">
    <source>
        <dbReference type="EMBL" id="HCL02920.1"/>
    </source>
</evidence>
<gene>
    <name evidence="1" type="ORF">DHW61_11010</name>
</gene>
<feature type="non-terminal residue" evidence="1">
    <location>
        <position position="1"/>
    </location>
</feature>
<comment type="caution">
    <text evidence="1">The sequence shown here is derived from an EMBL/GenBank/DDBJ whole genome shotgun (WGS) entry which is preliminary data.</text>
</comment>
<evidence type="ECO:0000313" key="2">
    <source>
        <dbReference type="Proteomes" id="UP000262969"/>
    </source>
</evidence>
<organism evidence="1 2">
    <name type="scientific">Lachnoclostridium phytofermentans</name>
    <dbReference type="NCBI Taxonomy" id="66219"/>
    <lineage>
        <taxon>Bacteria</taxon>
        <taxon>Bacillati</taxon>
        <taxon>Bacillota</taxon>
        <taxon>Clostridia</taxon>
        <taxon>Lachnospirales</taxon>
        <taxon>Lachnospiraceae</taxon>
    </lineage>
</organism>
<name>A0A3D2X705_9FIRM</name>
<proteinExistence type="predicted"/>
<accession>A0A3D2X705</accession>
<dbReference type="Proteomes" id="UP000262969">
    <property type="component" value="Unassembled WGS sequence"/>
</dbReference>
<reference evidence="1 2" key="1">
    <citation type="journal article" date="2018" name="Nat. Biotechnol.">
        <title>A standardized bacterial taxonomy based on genome phylogeny substantially revises the tree of life.</title>
        <authorList>
            <person name="Parks D.H."/>
            <person name="Chuvochina M."/>
            <person name="Waite D.W."/>
            <person name="Rinke C."/>
            <person name="Skarshewski A."/>
            <person name="Chaumeil P.A."/>
            <person name="Hugenholtz P."/>
        </authorList>
    </citation>
    <scope>NUCLEOTIDE SEQUENCE [LARGE SCALE GENOMIC DNA]</scope>
    <source>
        <strain evidence="1">UBA11728</strain>
    </source>
</reference>
<sequence>GDQETFKNSTINLWNPTTISINHLDTDITLITNELSNVYEQNLKLSNYLSKSHQNKIHFESLQSKQFMFHAMSNLSEIITDTLEEVAPWQ</sequence>